<gene>
    <name evidence="1" type="ORF">SEMRO_2247_G320651.1</name>
</gene>
<evidence type="ECO:0000313" key="2">
    <source>
        <dbReference type="Proteomes" id="UP001153069"/>
    </source>
</evidence>
<dbReference type="Proteomes" id="UP001153069">
    <property type="component" value="Unassembled WGS sequence"/>
</dbReference>
<name>A0A9N8F0R5_9STRA</name>
<dbReference type="EMBL" id="CAICTM010002245">
    <property type="protein sequence ID" value="CAB9528524.1"/>
    <property type="molecule type" value="Genomic_DNA"/>
</dbReference>
<dbReference type="AlphaFoldDB" id="A0A9N8F0R5"/>
<protein>
    <submittedName>
        <fullName evidence="1">Uncharacterized protein</fullName>
    </submittedName>
</protein>
<accession>A0A9N8F0R5</accession>
<organism evidence="1 2">
    <name type="scientific">Seminavis robusta</name>
    <dbReference type="NCBI Taxonomy" id="568900"/>
    <lineage>
        <taxon>Eukaryota</taxon>
        <taxon>Sar</taxon>
        <taxon>Stramenopiles</taxon>
        <taxon>Ochrophyta</taxon>
        <taxon>Bacillariophyta</taxon>
        <taxon>Bacillariophyceae</taxon>
        <taxon>Bacillariophycidae</taxon>
        <taxon>Naviculales</taxon>
        <taxon>Naviculaceae</taxon>
        <taxon>Seminavis</taxon>
    </lineage>
</organism>
<comment type="caution">
    <text evidence="1">The sequence shown here is derived from an EMBL/GenBank/DDBJ whole genome shotgun (WGS) entry which is preliminary data.</text>
</comment>
<reference evidence="1" key="1">
    <citation type="submission" date="2020-06" db="EMBL/GenBank/DDBJ databases">
        <authorList>
            <consortium name="Plant Systems Biology data submission"/>
        </authorList>
    </citation>
    <scope>NUCLEOTIDE SEQUENCE</scope>
    <source>
        <strain evidence="1">D6</strain>
    </source>
</reference>
<proteinExistence type="predicted"/>
<keyword evidence="2" id="KW-1185">Reference proteome</keyword>
<sequence length="481" mass="54381">MPLTKKRLEDLSGQDLYIRAMYRSKEFPLVDDNGEVYLVPPGLSGRQSVKERKYLTGAAKGLTQHLNQHFLQGAIHHATNPVMRALKRKEAGGQRTLLGALTASARWTPNNMALAAKEFEVPCSAKMLLFLPEIFDRAILRKDPKFCYEYEGKDGKTRVGVKTPCPWCKSNKHVSFPDKSGLKAGKHRAIADYRASIPIYCHRIKCSNPQCRGNPSTAKGDDSDKVSSHTILGYSHGVLSLYPKELLQKYAQHLYTEAEDGGGGAIMFTSGLAFEVLRDETNFSELLRHMHDAFERSVSNSISAYVAFLKTQSADLNWPDFSVKNYRSVFGPPKSVDTIIQIFHKSFDLVFPYLQRDLFNRVPGDSIKMDGTFRFLSKTKNDKQSSEETKCLHVVWDQYGYVLSWAFSGPENDECFQRLNCHLRKRCERIDQRDGTKHVDAVKAAFSDTCCQRLEDPTLHWITVIWPSVPRALLVSSNTLA</sequence>
<evidence type="ECO:0000313" key="1">
    <source>
        <dbReference type="EMBL" id="CAB9528524.1"/>
    </source>
</evidence>